<dbReference type="Pfam" id="PF13814">
    <property type="entry name" value="Replic_Relax"/>
    <property type="match status" value="1"/>
</dbReference>
<gene>
    <name evidence="2" type="ORF">GCM10010251_96410</name>
</gene>
<evidence type="ECO:0000313" key="2">
    <source>
        <dbReference type="EMBL" id="GGR64558.1"/>
    </source>
</evidence>
<protein>
    <recommendedName>
        <fullName evidence="4">Protein involved in plasmid replication-relaxation</fullName>
    </recommendedName>
</protein>
<dbReference type="EMBL" id="BMSX01000051">
    <property type="protein sequence ID" value="GGR64558.1"/>
    <property type="molecule type" value="Genomic_DNA"/>
</dbReference>
<keyword evidence="3" id="KW-1185">Reference proteome</keyword>
<feature type="region of interest" description="Disordered" evidence="1">
    <location>
        <begin position="420"/>
        <end position="468"/>
    </location>
</feature>
<evidence type="ECO:0000256" key="1">
    <source>
        <dbReference type="SAM" id="MobiDB-lite"/>
    </source>
</evidence>
<feature type="region of interest" description="Disordered" evidence="1">
    <location>
        <begin position="553"/>
        <end position="576"/>
    </location>
</feature>
<dbReference type="Proteomes" id="UP000658320">
    <property type="component" value="Unassembled WGS sequence"/>
</dbReference>
<accession>A0A918L0I3</accession>
<dbReference type="AlphaFoldDB" id="A0A918L0I3"/>
<proteinExistence type="predicted"/>
<name>A0A918L0I3_9ACTN</name>
<reference evidence="2" key="2">
    <citation type="submission" date="2020-09" db="EMBL/GenBank/DDBJ databases">
        <authorList>
            <person name="Sun Q."/>
            <person name="Ohkuma M."/>
        </authorList>
    </citation>
    <scope>NUCLEOTIDE SEQUENCE</scope>
    <source>
        <strain evidence="2">JCM 4346</strain>
    </source>
</reference>
<reference evidence="2" key="1">
    <citation type="journal article" date="2014" name="Int. J. Syst. Evol. Microbiol.">
        <title>Complete genome sequence of Corynebacterium casei LMG S-19264T (=DSM 44701T), isolated from a smear-ripened cheese.</title>
        <authorList>
            <consortium name="US DOE Joint Genome Institute (JGI-PGF)"/>
            <person name="Walter F."/>
            <person name="Albersmeier A."/>
            <person name="Kalinowski J."/>
            <person name="Ruckert C."/>
        </authorList>
    </citation>
    <scope>NUCLEOTIDE SEQUENCE</scope>
    <source>
        <strain evidence="2">JCM 4346</strain>
    </source>
</reference>
<feature type="compositionally biased region" description="Basic and acidic residues" evidence="1">
    <location>
        <begin position="421"/>
        <end position="438"/>
    </location>
</feature>
<organism evidence="2 3">
    <name type="scientific">Streptomyces aurantiogriseus</name>
    <dbReference type="NCBI Taxonomy" id="66870"/>
    <lineage>
        <taxon>Bacteria</taxon>
        <taxon>Bacillati</taxon>
        <taxon>Actinomycetota</taxon>
        <taxon>Actinomycetes</taxon>
        <taxon>Kitasatosporales</taxon>
        <taxon>Streptomycetaceae</taxon>
        <taxon>Streptomyces</taxon>
    </lineage>
</organism>
<dbReference type="InterPro" id="IPR025855">
    <property type="entry name" value="Replic_Relax"/>
</dbReference>
<evidence type="ECO:0000313" key="3">
    <source>
        <dbReference type="Proteomes" id="UP000658320"/>
    </source>
</evidence>
<evidence type="ECO:0008006" key="4">
    <source>
        <dbReference type="Google" id="ProtNLM"/>
    </source>
</evidence>
<sequence length="576" mass="62857">MAGKRKTNEAGSSTGHRADALRVLGVLKAATADQIQRLSSPHLTYRHTTKKTAAERKEARTASHRGALNDLRRHGLSVDGGRTRGGEEVRLLTKDGLAAAGLELDRGPEEMGGMPKSAGRSGASHAMTVNETVIAMIRPKPDLALVAGEPAEAIAAAHAWVDAPDGIGSIASYATEVALPATGTWRNPGVGCAWADIVLTAPEVGLPLLFIEADNCTEEAPIIAAKFDKYMRHFHRKVKDTDGQDKPMWRTRWSAPDPQWGDATHPPVLLVFNQVGPRPALQQMKKVAALTREHWQGQGADGFHLYNDKMPIVATTLDLLREHGPAGPAFWRFGREDRQNLWDAIGNPRRDAALARRAEDARRRQAQEAAEREAQRPVCADCGTKFTDDRWKASIAVDWGRGDSHPHLCDDCKTRALQAERQAEQAERERQQQERQEQEAAQASKAGGWLGRWRSDPAPSTPAVRGLAQGRLGKPSLSVAAARLNRMDSDDEQLLRGRIYGADHDHPGPKPGRRYAELVGGPLDGLLLDITGWRPEEIDDGVSLLTELGQFGPGGRALYDPRPGDPARWDWGGDSP</sequence>
<comment type="caution">
    <text evidence="2">The sequence shown here is derived from an EMBL/GenBank/DDBJ whole genome shotgun (WGS) entry which is preliminary data.</text>
</comment>